<dbReference type="OrthoDB" id="74113at2"/>
<dbReference type="STRING" id="709986.Deima_0800"/>
<dbReference type="Proteomes" id="UP000008635">
    <property type="component" value="Chromosome"/>
</dbReference>
<sequence>MSMNDPNERRANEQVAMNDLHEVARVQLREERLVVDRVHERIGHVTVARRVETRTVHLPAEETVETLVIEVAPGAGMVTIDGEELRAGERREIEVYRVASRVVKDIVAYQDVRVLRRAVTAQETLTVELGREVLVVDDPQRLVVEDRIVGGTEESRADLQG</sequence>
<name>E8U5W6_DEIML</name>
<evidence type="ECO:0000313" key="2">
    <source>
        <dbReference type="EMBL" id="ADV66455.1"/>
    </source>
</evidence>
<gene>
    <name evidence="2" type="ordered locus">Deima_0800</name>
</gene>
<dbReference type="HOGENOM" id="CLU_1640988_0_0_0"/>
<proteinExistence type="predicted"/>
<dbReference type="KEGG" id="dmr:Deima_0800"/>
<dbReference type="Pfam" id="PF09557">
    <property type="entry name" value="DUF2382"/>
    <property type="match status" value="1"/>
</dbReference>
<dbReference type="InterPro" id="IPR019060">
    <property type="entry name" value="DUF2382"/>
</dbReference>
<evidence type="ECO:0000259" key="1">
    <source>
        <dbReference type="Pfam" id="PF09557"/>
    </source>
</evidence>
<dbReference type="AlphaFoldDB" id="E8U5W6"/>
<feature type="domain" description="DUF2382" evidence="1">
    <location>
        <begin position="27"/>
        <end position="136"/>
    </location>
</feature>
<dbReference type="EMBL" id="CP002454">
    <property type="protein sequence ID" value="ADV66455.1"/>
    <property type="molecule type" value="Genomic_DNA"/>
</dbReference>
<keyword evidence="3" id="KW-1185">Reference proteome</keyword>
<reference evidence="3" key="2">
    <citation type="submission" date="2011-01" db="EMBL/GenBank/DDBJ databases">
        <title>The complete genome of Deinococcus maricopensis DSM 21211.</title>
        <authorList>
            <consortium name="US DOE Joint Genome Institute (JGI-PGF)"/>
            <person name="Lucas S."/>
            <person name="Copeland A."/>
            <person name="Lapidus A."/>
            <person name="Goodwin L."/>
            <person name="Pitluck S."/>
            <person name="Kyrpides N."/>
            <person name="Mavromatis K."/>
            <person name="Pagani I."/>
            <person name="Ivanova N."/>
            <person name="Ovchinnikova G."/>
            <person name="Zeytun A."/>
            <person name="Detter J.C."/>
            <person name="Han C."/>
            <person name="Land M."/>
            <person name="Hauser L."/>
            <person name="Markowitz V."/>
            <person name="Cheng J.-F."/>
            <person name="Hugenholtz P."/>
            <person name="Woyke T."/>
            <person name="Wu D."/>
            <person name="Pukall R."/>
            <person name="Gehrich-Schroeter G."/>
            <person name="Brambilla E."/>
            <person name="Klenk H.-P."/>
            <person name="Eisen J.A."/>
        </authorList>
    </citation>
    <scope>NUCLEOTIDE SEQUENCE [LARGE SCALE GENOMIC DNA]</scope>
    <source>
        <strain evidence="3">DSM 21211 / LMG 22137 / NRRL B-23946 / LB-34</strain>
    </source>
</reference>
<evidence type="ECO:0000313" key="3">
    <source>
        <dbReference type="Proteomes" id="UP000008635"/>
    </source>
</evidence>
<reference evidence="2 3" key="1">
    <citation type="journal article" date="2011" name="Stand. Genomic Sci.">
        <title>Complete genome sequence of Deinococcus maricopensis type strain (LB-34).</title>
        <authorList>
            <person name="Pukall R."/>
            <person name="Zeytun A."/>
            <person name="Lucas S."/>
            <person name="Lapidus A."/>
            <person name="Hammon N."/>
            <person name="Deshpande S."/>
            <person name="Nolan M."/>
            <person name="Cheng J.F."/>
            <person name="Pitluck S."/>
            <person name="Liolios K."/>
            <person name="Pagani I."/>
            <person name="Mikhailova N."/>
            <person name="Ivanova N."/>
            <person name="Mavromatis K."/>
            <person name="Pati A."/>
            <person name="Tapia R."/>
            <person name="Han C."/>
            <person name="Goodwin L."/>
            <person name="Chen A."/>
            <person name="Palaniappan K."/>
            <person name="Land M."/>
            <person name="Hauser L."/>
            <person name="Chang Y.J."/>
            <person name="Jeffries C.D."/>
            <person name="Brambilla E.M."/>
            <person name="Rohde M."/>
            <person name="Goker M."/>
            <person name="Detter J.C."/>
            <person name="Woyke T."/>
            <person name="Bristow J."/>
            <person name="Eisen J.A."/>
            <person name="Markowitz V."/>
            <person name="Hugenholtz P."/>
            <person name="Kyrpides N.C."/>
            <person name="Klenk H.P."/>
        </authorList>
    </citation>
    <scope>NUCLEOTIDE SEQUENCE [LARGE SCALE GENOMIC DNA]</scope>
    <source>
        <strain evidence="3">DSM 21211 / LMG 22137 / NRRL B-23946 / LB-34</strain>
    </source>
</reference>
<accession>E8U5W6</accession>
<protein>
    <recommendedName>
        <fullName evidence="1">DUF2382 domain-containing protein</fullName>
    </recommendedName>
</protein>
<organism evidence="2 3">
    <name type="scientific">Deinococcus maricopensis (strain DSM 21211 / LMG 22137 / NRRL B-23946 / LB-34)</name>
    <dbReference type="NCBI Taxonomy" id="709986"/>
    <lineage>
        <taxon>Bacteria</taxon>
        <taxon>Thermotogati</taxon>
        <taxon>Deinococcota</taxon>
        <taxon>Deinococci</taxon>
        <taxon>Deinococcales</taxon>
        <taxon>Deinococcaceae</taxon>
        <taxon>Deinococcus</taxon>
    </lineage>
</organism>